<proteinExistence type="predicted"/>
<reference evidence="1 2" key="1">
    <citation type="journal article" date="2015" name="Nature">
        <title>rRNA introns, odd ribosomes, and small enigmatic genomes across a large radiation of phyla.</title>
        <authorList>
            <person name="Brown C.T."/>
            <person name="Hug L.A."/>
            <person name="Thomas B.C."/>
            <person name="Sharon I."/>
            <person name="Castelle C.J."/>
            <person name="Singh A."/>
            <person name="Wilkins M.J."/>
            <person name="Williams K.H."/>
            <person name="Banfield J.F."/>
        </authorList>
    </citation>
    <scope>NUCLEOTIDE SEQUENCE [LARGE SCALE GENOMIC DNA]</scope>
</reference>
<name>A0A0G0PK79_9BACT</name>
<sequence>MDHLIDKLRAKVTKASFNPDFIHHKWFVKYHLNIVEQIALELCDIYKNANRNLVKTLIWIHDYGKILGIRDGVEKITEVTAKLMEEIGFEQEFTDKAIQYLRIFESKMEFELTKAPIEVQITSSADAASHMVGPFYSLWWLESPHKTFEELMEDNKGKALKDWNRKIVLPEVKKAFENRNRFVMENSGDFPEKYLT</sequence>
<dbReference type="Gene3D" id="1.10.3210.10">
    <property type="entry name" value="Hypothetical protein af1432"/>
    <property type="match status" value="1"/>
</dbReference>
<dbReference type="SUPFAM" id="SSF109604">
    <property type="entry name" value="HD-domain/PDEase-like"/>
    <property type="match status" value="1"/>
</dbReference>
<organism evidence="1 2">
    <name type="scientific">Candidatus Woesebacteria bacterium GW2011_GWA1_39_12</name>
    <dbReference type="NCBI Taxonomy" id="1618549"/>
    <lineage>
        <taxon>Bacteria</taxon>
        <taxon>Candidatus Woeseibacteriota</taxon>
    </lineage>
</organism>
<protein>
    <recommendedName>
        <fullName evidence="3">HD domain-containing protein</fullName>
    </recommendedName>
</protein>
<evidence type="ECO:0000313" key="2">
    <source>
        <dbReference type="Proteomes" id="UP000034325"/>
    </source>
</evidence>
<evidence type="ECO:0000313" key="1">
    <source>
        <dbReference type="EMBL" id="KKQ98539.1"/>
    </source>
</evidence>
<evidence type="ECO:0008006" key="3">
    <source>
        <dbReference type="Google" id="ProtNLM"/>
    </source>
</evidence>
<comment type="caution">
    <text evidence="1">The sequence shown here is derived from an EMBL/GenBank/DDBJ whole genome shotgun (WGS) entry which is preliminary data.</text>
</comment>
<dbReference type="EMBL" id="LBWA01000002">
    <property type="protein sequence ID" value="KKQ98539.1"/>
    <property type="molecule type" value="Genomic_DNA"/>
</dbReference>
<dbReference type="AlphaFoldDB" id="A0A0G0PK79"/>
<gene>
    <name evidence="1" type="ORF">UT23_C0002G0039</name>
</gene>
<dbReference type="Proteomes" id="UP000034325">
    <property type="component" value="Unassembled WGS sequence"/>
</dbReference>
<accession>A0A0G0PK79</accession>